<feature type="binding site" evidence="9">
    <location>
        <position position="99"/>
    </location>
    <ligand>
        <name>Mg(2+)</name>
        <dbReference type="ChEBI" id="CHEBI:18420"/>
        <label>1</label>
    </ligand>
</feature>
<feature type="binding site" evidence="9">
    <location>
        <position position="97"/>
    </location>
    <ligand>
        <name>Mg(2+)</name>
        <dbReference type="ChEBI" id="CHEBI:18420"/>
        <label>1</label>
    </ligand>
</feature>
<evidence type="ECO:0000256" key="8">
    <source>
        <dbReference type="ARBA" id="ARBA00024331"/>
    </source>
</evidence>
<dbReference type="Pfam" id="PF18913">
    <property type="entry name" value="FBPase_C"/>
    <property type="match status" value="1"/>
</dbReference>
<dbReference type="PRINTS" id="PR01958">
    <property type="entry name" value="S17BPHPHTASE"/>
</dbReference>
<evidence type="ECO:0000256" key="1">
    <source>
        <dbReference type="ARBA" id="ARBA00001273"/>
    </source>
</evidence>
<dbReference type="Gene3D" id="3.40.190.80">
    <property type="match status" value="1"/>
</dbReference>
<dbReference type="GO" id="GO:0005829">
    <property type="term" value="C:cytosol"/>
    <property type="evidence" value="ECO:0007669"/>
    <property type="project" value="TreeGrafter"/>
</dbReference>
<feature type="binding site" evidence="9">
    <location>
        <position position="242"/>
    </location>
    <ligand>
        <name>Mg(2+)</name>
        <dbReference type="ChEBI" id="CHEBI:18420"/>
        <label>2</label>
    </ligand>
</feature>
<feature type="binding site" evidence="9">
    <location>
        <position position="236"/>
    </location>
    <ligand>
        <name>substrate</name>
    </ligand>
</feature>
<feature type="domain" description="Fructose-1-6-bisphosphatase class 1 C-terminal" evidence="11">
    <location>
        <begin position="169"/>
        <end position="291"/>
    </location>
</feature>
<comment type="cofactor">
    <cofactor evidence="9">
        <name>Mg(2+)</name>
        <dbReference type="ChEBI" id="CHEBI:18420"/>
    </cofactor>
    <text evidence="9">Binds 2 magnesium ions per subunit.</text>
</comment>
<reference evidence="12 13" key="1">
    <citation type="submission" date="2018-04" db="EMBL/GenBank/DDBJ databases">
        <title>Novel Campyloabacter and Helicobacter Species and Strains.</title>
        <authorList>
            <person name="Mannion A.J."/>
            <person name="Shen Z."/>
            <person name="Fox J.G."/>
        </authorList>
    </citation>
    <scope>NUCLEOTIDE SEQUENCE [LARGE SCALE GENOMIC DNA]</scope>
    <source>
        <strain evidence="12 13">MIT 17-337</strain>
    </source>
</reference>
<proteinExistence type="inferred from homology"/>
<feature type="binding site" evidence="9">
    <location>
        <position position="100"/>
    </location>
    <ligand>
        <name>Mg(2+)</name>
        <dbReference type="ChEBI" id="CHEBI:18420"/>
        <label>2</label>
    </ligand>
</feature>
<dbReference type="GO" id="GO:0006002">
    <property type="term" value="P:fructose 6-phosphate metabolic process"/>
    <property type="evidence" value="ECO:0007669"/>
    <property type="project" value="TreeGrafter"/>
</dbReference>
<protein>
    <recommendedName>
        <fullName evidence="9">Fructose-1,6-bisphosphatase class 1</fullName>
        <shortName evidence="9">FBPase class 1</shortName>
        <ecNumber evidence="9">3.1.3.11</ecNumber>
    </recommendedName>
    <alternativeName>
        <fullName evidence="9">D-fructose-1,6-bisphosphate 1-phosphohydrolase class 1</fullName>
    </alternativeName>
</protein>
<keyword evidence="6 9" id="KW-0460">Magnesium</keyword>
<dbReference type="AlphaFoldDB" id="A0A3D8INU3"/>
<dbReference type="EMBL" id="NXLQ01000006">
    <property type="protein sequence ID" value="RDU66251.1"/>
    <property type="molecule type" value="Genomic_DNA"/>
</dbReference>
<comment type="subcellular location">
    <subcellularLocation>
        <location evidence="9">Cytoplasm</location>
    </subcellularLocation>
</comment>
<dbReference type="GO" id="GO:0005986">
    <property type="term" value="P:sucrose biosynthetic process"/>
    <property type="evidence" value="ECO:0007669"/>
    <property type="project" value="TreeGrafter"/>
</dbReference>
<evidence type="ECO:0000313" key="13">
    <source>
        <dbReference type="Proteomes" id="UP000256379"/>
    </source>
</evidence>
<dbReference type="Gene3D" id="3.30.540.10">
    <property type="entry name" value="Fructose-1,6-Bisphosphatase, subunit A, domain 1"/>
    <property type="match status" value="1"/>
</dbReference>
<dbReference type="InterPro" id="IPR044015">
    <property type="entry name" value="FBPase_C_dom"/>
</dbReference>
<feature type="binding site" evidence="9">
    <location>
        <position position="66"/>
    </location>
    <ligand>
        <name>Mg(2+)</name>
        <dbReference type="ChEBI" id="CHEBI:18420"/>
        <label>1</label>
    </ligand>
</feature>
<feature type="binding site" evidence="9">
    <location>
        <position position="205"/>
    </location>
    <ligand>
        <name>substrate</name>
    </ligand>
</feature>
<evidence type="ECO:0000259" key="11">
    <source>
        <dbReference type="Pfam" id="PF18913"/>
    </source>
</evidence>
<sequence length="298" mass="33607">MDAINKIIQELQKAAVQVANLLQKREVEYTHGSNSSGDNQLKVDILADKLFGNILSEIGIKGFASEERESAVIFYDNDNMYDTNQEIPMQSLLVGFDPLDGSSLIDSNLTIGSIFGIYHSEFIGNKLLCGIYFLYGPRLEMVVARDKKSLHYLYNYATHTWDFIQEFALQEKGKINAPGGTQKEWFNGHKKIIEGFFQEGYRLRYSGGMVADLHQILCKGGGIFSYPATKDSRKGKLRKLFEVFPFALIFENAGGEAIDGQNRLLLLDTKSIHETTPCFFGSKREINKIIEGYKKISL</sequence>
<evidence type="ECO:0000256" key="5">
    <source>
        <dbReference type="ARBA" id="ARBA00022801"/>
    </source>
</evidence>
<evidence type="ECO:0000256" key="3">
    <source>
        <dbReference type="ARBA" id="ARBA00022490"/>
    </source>
</evidence>
<keyword evidence="3 9" id="KW-0963">Cytoplasm</keyword>
<keyword evidence="5 9" id="KW-0378">Hydrolase</keyword>
<dbReference type="GO" id="GO:0042132">
    <property type="term" value="F:fructose 1,6-bisphosphate 1-phosphatase activity"/>
    <property type="evidence" value="ECO:0007669"/>
    <property type="project" value="UniProtKB-UniRule"/>
</dbReference>
<comment type="caution">
    <text evidence="9">Lacks conserved residue(s) required for the propagation of feature annotation.</text>
</comment>
<comment type="caution">
    <text evidence="12">The sequence shown here is derived from an EMBL/GenBank/DDBJ whole genome shotgun (WGS) entry which is preliminary data.</text>
</comment>
<dbReference type="InterPro" id="IPR000146">
    <property type="entry name" value="FBPase_class-1"/>
</dbReference>
<evidence type="ECO:0000256" key="6">
    <source>
        <dbReference type="ARBA" id="ARBA00022842"/>
    </source>
</evidence>
<keyword evidence="13" id="KW-1185">Reference proteome</keyword>
<dbReference type="Proteomes" id="UP000256379">
    <property type="component" value="Unassembled WGS sequence"/>
</dbReference>
<keyword evidence="7 9" id="KW-0119">Carbohydrate metabolism</keyword>
<comment type="similarity">
    <text evidence="2 9">Belongs to the FBPase class 1 family.</text>
</comment>
<comment type="subunit">
    <text evidence="9">Homotetramer.</text>
</comment>
<dbReference type="GO" id="GO:0006094">
    <property type="term" value="P:gluconeogenesis"/>
    <property type="evidence" value="ECO:0007669"/>
    <property type="project" value="UniProtKB-UniRule"/>
</dbReference>
<dbReference type="GO" id="GO:0030388">
    <property type="term" value="P:fructose 1,6-bisphosphate metabolic process"/>
    <property type="evidence" value="ECO:0007669"/>
    <property type="project" value="TreeGrafter"/>
</dbReference>
<dbReference type="GO" id="GO:0006000">
    <property type="term" value="P:fructose metabolic process"/>
    <property type="evidence" value="ECO:0007669"/>
    <property type="project" value="TreeGrafter"/>
</dbReference>
<dbReference type="PANTHER" id="PTHR11556">
    <property type="entry name" value="FRUCTOSE-1,6-BISPHOSPHATASE-RELATED"/>
    <property type="match status" value="1"/>
</dbReference>
<feature type="domain" description="Fructose-1-6-bisphosphatase class I N-terminal" evidence="10">
    <location>
        <begin position="6"/>
        <end position="161"/>
    </location>
</feature>
<dbReference type="GO" id="GO:0000287">
    <property type="term" value="F:magnesium ion binding"/>
    <property type="evidence" value="ECO:0007669"/>
    <property type="project" value="UniProtKB-UniRule"/>
</dbReference>
<dbReference type="OrthoDB" id="9806756at2"/>
<feature type="binding site" evidence="9">
    <location>
        <begin position="100"/>
        <end position="103"/>
    </location>
    <ligand>
        <name>substrate</name>
    </ligand>
</feature>
<evidence type="ECO:0000259" key="10">
    <source>
        <dbReference type="Pfam" id="PF00316"/>
    </source>
</evidence>
<gene>
    <name evidence="9" type="primary">fbp</name>
    <name evidence="12" type="ORF">CQA53_04370</name>
</gene>
<comment type="pathway">
    <text evidence="8">Carbohydrate biosynthesis.</text>
</comment>
<evidence type="ECO:0000256" key="4">
    <source>
        <dbReference type="ARBA" id="ARBA00022723"/>
    </source>
</evidence>
<comment type="catalytic activity">
    <reaction evidence="1 9">
        <text>beta-D-fructose 1,6-bisphosphate + H2O = beta-D-fructose 6-phosphate + phosphate</text>
        <dbReference type="Rhea" id="RHEA:11064"/>
        <dbReference type="ChEBI" id="CHEBI:15377"/>
        <dbReference type="ChEBI" id="CHEBI:32966"/>
        <dbReference type="ChEBI" id="CHEBI:43474"/>
        <dbReference type="ChEBI" id="CHEBI:57634"/>
        <dbReference type="EC" id="3.1.3.11"/>
    </reaction>
</comment>
<dbReference type="Pfam" id="PF00316">
    <property type="entry name" value="FBPase"/>
    <property type="match status" value="1"/>
</dbReference>
<dbReference type="PIRSF" id="PIRSF000904">
    <property type="entry name" value="FBPtase_SBPase"/>
    <property type="match status" value="1"/>
</dbReference>
<keyword evidence="4 9" id="KW-0479">Metal-binding</keyword>
<evidence type="ECO:0000313" key="12">
    <source>
        <dbReference type="EMBL" id="RDU66251.1"/>
    </source>
</evidence>
<dbReference type="InterPro" id="IPR028343">
    <property type="entry name" value="FBPtase"/>
</dbReference>
<evidence type="ECO:0000256" key="9">
    <source>
        <dbReference type="HAMAP-Rule" id="MF_01855"/>
    </source>
</evidence>
<dbReference type="PIRSF" id="PIRSF500210">
    <property type="entry name" value="FBPtase"/>
    <property type="match status" value="1"/>
</dbReference>
<evidence type="ECO:0000256" key="7">
    <source>
        <dbReference type="ARBA" id="ARBA00023277"/>
    </source>
</evidence>
<dbReference type="PANTHER" id="PTHR11556:SF35">
    <property type="entry name" value="SEDOHEPTULOSE-1,7-BISPHOSPHATASE, CHLOROPLASTIC"/>
    <property type="match status" value="1"/>
</dbReference>
<dbReference type="InterPro" id="IPR033391">
    <property type="entry name" value="FBPase_N"/>
</dbReference>
<evidence type="ECO:0000256" key="2">
    <source>
        <dbReference type="ARBA" id="ARBA00010941"/>
    </source>
</evidence>
<organism evidence="12 13">
    <name type="scientific">Helicobacter didelphidarum</name>
    <dbReference type="NCBI Taxonomy" id="2040648"/>
    <lineage>
        <taxon>Bacteria</taxon>
        <taxon>Pseudomonadati</taxon>
        <taxon>Campylobacterota</taxon>
        <taxon>Epsilonproteobacteria</taxon>
        <taxon>Campylobacterales</taxon>
        <taxon>Helicobacteraceae</taxon>
        <taxon>Helicobacter</taxon>
    </lineage>
</organism>
<accession>A0A3D8INU3</accession>
<dbReference type="InterPro" id="IPR023079">
    <property type="entry name" value="SBPase"/>
</dbReference>
<name>A0A3D8INU3_9HELI</name>
<feature type="binding site" evidence="9">
    <location>
        <position position="97"/>
    </location>
    <ligand>
        <name>Mg(2+)</name>
        <dbReference type="ChEBI" id="CHEBI:18420"/>
        <label>2</label>
    </ligand>
</feature>
<dbReference type="EC" id="3.1.3.11" evidence="9"/>
<dbReference type="SUPFAM" id="SSF56655">
    <property type="entry name" value="Carbohydrate phosphatase"/>
    <property type="match status" value="1"/>
</dbReference>
<dbReference type="HAMAP" id="MF_01855">
    <property type="entry name" value="FBPase_class1"/>
    <property type="match status" value="1"/>
</dbReference>